<evidence type="ECO:0000313" key="2">
    <source>
        <dbReference type="EMBL" id="GKV39213.1"/>
    </source>
</evidence>
<dbReference type="EMBL" id="BPVZ01000133">
    <property type="protein sequence ID" value="GKV39213.1"/>
    <property type="molecule type" value="Genomic_DNA"/>
</dbReference>
<gene>
    <name evidence="2" type="ORF">SLEP1_g47019</name>
</gene>
<proteinExistence type="predicted"/>
<feature type="compositionally biased region" description="Basic and acidic residues" evidence="1">
    <location>
        <begin position="7"/>
        <end position="36"/>
    </location>
</feature>
<keyword evidence="3" id="KW-1185">Reference proteome</keyword>
<dbReference type="Proteomes" id="UP001054252">
    <property type="component" value="Unassembled WGS sequence"/>
</dbReference>
<name>A0AAV5LQY4_9ROSI</name>
<organism evidence="2 3">
    <name type="scientific">Rubroshorea leprosula</name>
    <dbReference type="NCBI Taxonomy" id="152421"/>
    <lineage>
        <taxon>Eukaryota</taxon>
        <taxon>Viridiplantae</taxon>
        <taxon>Streptophyta</taxon>
        <taxon>Embryophyta</taxon>
        <taxon>Tracheophyta</taxon>
        <taxon>Spermatophyta</taxon>
        <taxon>Magnoliopsida</taxon>
        <taxon>eudicotyledons</taxon>
        <taxon>Gunneridae</taxon>
        <taxon>Pentapetalae</taxon>
        <taxon>rosids</taxon>
        <taxon>malvids</taxon>
        <taxon>Malvales</taxon>
        <taxon>Dipterocarpaceae</taxon>
        <taxon>Rubroshorea</taxon>
    </lineage>
</organism>
<sequence>MIGGRLAVEKIGERSRKRGSVDHRGQEDRRTRRSVEETIGGRSADDQRTIGGQSTNEKIMKISTRPVATGRTSLTGGTGLTGFNGPFA</sequence>
<reference evidence="2 3" key="1">
    <citation type="journal article" date="2021" name="Commun. Biol.">
        <title>The genome of Shorea leprosula (Dipterocarpaceae) highlights the ecological relevance of drought in aseasonal tropical rainforests.</title>
        <authorList>
            <person name="Ng K.K.S."/>
            <person name="Kobayashi M.J."/>
            <person name="Fawcett J.A."/>
            <person name="Hatakeyama M."/>
            <person name="Paape T."/>
            <person name="Ng C.H."/>
            <person name="Ang C.C."/>
            <person name="Tnah L.H."/>
            <person name="Lee C.T."/>
            <person name="Nishiyama T."/>
            <person name="Sese J."/>
            <person name="O'Brien M.J."/>
            <person name="Copetti D."/>
            <person name="Mohd Noor M.I."/>
            <person name="Ong R.C."/>
            <person name="Putra M."/>
            <person name="Sireger I.Z."/>
            <person name="Indrioko S."/>
            <person name="Kosugi Y."/>
            <person name="Izuno A."/>
            <person name="Isagi Y."/>
            <person name="Lee S.L."/>
            <person name="Shimizu K.K."/>
        </authorList>
    </citation>
    <scope>NUCLEOTIDE SEQUENCE [LARGE SCALE GENOMIC DNA]</scope>
    <source>
        <strain evidence="2">214</strain>
    </source>
</reference>
<accession>A0AAV5LQY4</accession>
<dbReference type="AlphaFoldDB" id="A0AAV5LQY4"/>
<evidence type="ECO:0000256" key="1">
    <source>
        <dbReference type="SAM" id="MobiDB-lite"/>
    </source>
</evidence>
<protein>
    <submittedName>
        <fullName evidence="2">Uncharacterized protein</fullName>
    </submittedName>
</protein>
<evidence type="ECO:0000313" key="3">
    <source>
        <dbReference type="Proteomes" id="UP001054252"/>
    </source>
</evidence>
<feature type="region of interest" description="Disordered" evidence="1">
    <location>
        <begin position="66"/>
        <end position="88"/>
    </location>
</feature>
<comment type="caution">
    <text evidence="2">The sequence shown here is derived from an EMBL/GenBank/DDBJ whole genome shotgun (WGS) entry which is preliminary data.</text>
</comment>
<feature type="region of interest" description="Disordered" evidence="1">
    <location>
        <begin position="1"/>
        <end position="53"/>
    </location>
</feature>